<sequence>MTLRQAVAAAIRRTLRFDSSYFRPPTTSIPKYAVAANVPAPGYFSWSQHHRKFSIGILLFGQAIILGTNVSPVLADDVSVESSSANETEGAKNIFDFRKIEDGSVISNIHTQNWRIYTDEGRKLSSQGRWDEAKFCFLHAIDEAKEGFGSRDPHVASAFNNLAELYRVKREFDKAEALYLDALSLLEESFGPDDIRVGFALHNLGRLYLAQQKLDKSRECYEIKGRIEGLGNPDYADTLHHLARVLYLQGNENDAEALLKDSIRILEIYFKSNRLQDAEKIQRKILHILELYQGWGSMITVIAAESLALTLQSIGNLEESQELLERCLDVRKRLFPDGHLQIASNVHKLARVMMLNSNQLEKVNVQAALAELNKAEDHLSNAIRMAREAMDRLGKQKLKARTSGTPTSLPTMKEGLQALVLLLQSLDALGLLKISRLRLQKLGDHPHSLDAEKALDQCISAFKEFAGEKLSLHDSTEAKVDYLSCLKHLTALLMDDKKNRKQHSKRLQELKTEIKRVEVELSQTRKPGNWSSR</sequence>
<accession>A0AAN8YXT7</accession>
<evidence type="ECO:0000256" key="1">
    <source>
        <dbReference type="PROSITE-ProRule" id="PRU00339"/>
    </source>
</evidence>
<name>A0AAN8YXT7_9MAGN</name>
<dbReference type="SUPFAM" id="SSF48452">
    <property type="entry name" value="TPR-like"/>
    <property type="match status" value="2"/>
</dbReference>
<evidence type="ECO:0008006" key="5">
    <source>
        <dbReference type="Google" id="ProtNLM"/>
    </source>
</evidence>
<keyword evidence="1" id="KW-0802">TPR repeat</keyword>
<evidence type="ECO:0000313" key="4">
    <source>
        <dbReference type="Proteomes" id="UP001370490"/>
    </source>
</evidence>
<organism evidence="3 4">
    <name type="scientific">Dillenia turbinata</name>
    <dbReference type="NCBI Taxonomy" id="194707"/>
    <lineage>
        <taxon>Eukaryota</taxon>
        <taxon>Viridiplantae</taxon>
        <taxon>Streptophyta</taxon>
        <taxon>Embryophyta</taxon>
        <taxon>Tracheophyta</taxon>
        <taxon>Spermatophyta</taxon>
        <taxon>Magnoliopsida</taxon>
        <taxon>eudicotyledons</taxon>
        <taxon>Gunneridae</taxon>
        <taxon>Pentapetalae</taxon>
        <taxon>Dilleniales</taxon>
        <taxon>Dilleniaceae</taxon>
        <taxon>Dillenia</taxon>
    </lineage>
</organism>
<dbReference type="PROSITE" id="PS50005">
    <property type="entry name" value="TPR"/>
    <property type="match status" value="1"/>
</dbReference>
<dbReference type="InterPro" id="IPR011990">
    <property type="entry name" value="TPR-like_helical_dom_sf"/>
</dbReference>
<feature type="coiled-coil region" evidence="2">
    <location>
        <begin position="493"/>
        <end position="520"/>
    </location>
</feature>
<dbReference type="Pfam" id="PF13424">
    <property type="entry name" value="TPR_12"/>
    <property type="match status" value="1"/>
</dbReference>
<keyword evidence="4" id="KW-1185">Reference proteome</keyword>
<dbReference type="SMART" id="SM00028">
    <property type="entry name" value="TPR"/>
    <property type="match status" value="5"/>
</dbReference>
<comment type="caution">
    <text evidence="3">The sequence shown here is derived from an EMBL/GenBank/DDBJ whole genome shotgun (WGS) entry which is preliminary data.</text>
</comment>
<dbReference type="Gene3D" id="1.25.40.10">
    <property type="entry name" value="Tetratricopeptide repeat domain"/>
    <property type="match status" value="2"/>
</dbReference>
<dbReference type="EMBL" id="JBAMMX010000027">
    <property type="protein sequence ID" value="KAK6913518.1"/>
    <property type="molecule type" value="Genomic_DNA"/>
</dbReference>
<dbReference type="PANTHER" id="PTHR47689:SF2">
    <property type="entry name" value="TETRATRICOPEPTIDE REPEAT (TPR)-LIKE SUPERFAMILY PROTEIN"/>
    <property type="match status" value="1"/>
</dbReference>
<dbReference type="InterPro" id="IPR019734">
    <property type="entry name" value="TPR_rpt"/>
</dbReference>
<evidence type="ECO:0000313" key="3">
    <source>
        <dbReference type="EMBL" id="KAK6913518.1"/>
    </source>
</evidence>
<keyword evidence="2" id="KW-0175">Coiled coil</keyword>
<dbReference type="AlphaFoldDB" id="A0AAN8YXT7"/>
<feature type="repeat" description="TPR" evidence="1">
    <location>
        <begin position="156"/>
        <end position="189"/>
    </location>
</feature>
<evidence type="ECO:0000256" key="2">
    <source>
        <dbReference type="SAM" id="Coils"/>
    </source>
</evidence>
<proteinExistence type="predicted"/>
<protein>
    <recommendedName>
        <fullName evidence="5">MalT-like TPR region domain-containing protein</fullName>
    </recommendedName>
</protein>
<feature type="coiled-coil region" evidence="2">
    <location>
        <begin position="365"/>
        <end position="392"/>
    </location>
</feature>
<dbReference type="Proteomes" id="UP001370490">
    <property type="component" value="Unassembled WGS sequence"/>
</dbReference>
<reference evidence="3 4" key="1">
    <citation type="submission" date="2023-12" db="EMBL/GenBank/DDBJ databases">
        <title>A high-quality genome assembly for Dillenia turbinata (Dilleniales).</title>
        <authorList>
            <person name="Chanderbali A."/>
        </authorList>
    </citation>
    <scope>NUCLEOTIDE SEQUENCE [LARGE SCALE GENOMIC DNA]</scope>
    <source>
        <strain evidence="3">LSX21</strain>
        <tissue evidence="3">Leaf</tissue>
    </source>
</reference>
<dbReference type="Pfam" id="PF13374">
    <property type="entry name" value="TPR_10"/>
    <property type="match status" value="2"/>
</dbReference>
<gene>
    <name evidence="3" type="ORF">RJ641_023119</name>
</gene>
<dbReference type="PANTHER" id="PTHR47689">
    <property type="entry name" value="TETRATRICOPEPTIDE REPEAT (TPR)-LIKE SUPERFAMILY PROTEIN"/>
    <property type="match status" value="1"/>
</dbReference>